<keyword evidence="5" id="KW-0676">Redox-active center</keyword>
<comment type="similarity">
    <text evidence="1">Belongs to the thioredoxin family.</text>
</comment>
<dbReference type="Pfam" id="PF00085">
    <property type="entry name" value="Thioredoxin"/>
    <property type="match status" value="1"/>
</dbReference>
<dbReference type="Gene3D" id="3.40.30.10">
    <property type="entry name" value="Glutaredoxin"/>
    <property type="match status" value="1"/>
</dbReference>
<feature type="region of interest" description="Disordered" evidence="6">
    <location>
        <begin position="1"/>
        <end position="23"/>
    </location>
</feature>
<evidence type="ECO:0000313" key="8">
    <source>
        <dbReference type="EMBL" id="SDO22033.1"/>
    </source>
</evidence>
<proteinExistence type="inferred from homology"/>
<sequence length="330" mass="33776">MVAMQPNRPARPGQPTDPRAAAQQAQLAASLAGAVDLAAVKARSDAAARAAAAPPPAPGAPAGAPGGTVVDVDEATFQTEVIDRSFQVPVVLDLWAEWCGPCKQLSPVLEKLAAEGGGAWVLAKVDVDANPNLAQGLRVQGIPAVKAVWQGQLVAEFSGAIPEEQARQFVTELVGATTGGGLPEGAEGAEPAEPEDPRLDAAEAALDAGDLAGAEAAYQQILDAEPTHPVASVAIKQVQLFRRAEAAGPNALVEADAAPDDVAAQTRAADFLLGTGDIDGAFARLLDVVRRTAGEDRDAARVHLVELFGVVGDDDPRVGAARRQLSAALF</sequence>
<dbReference type="GO" id="GO:0015035">
    <property type="term" value="F:protein-disulfide reductase activity"/>
    <property type="evidence" value="ECO:0007669"/>
    <property type="project" value="TreeGrafter"/>
</dbReference>
<organism evidence="8 9">
    <name type="scientific">Klenkia soli</name>
    <dbReference type="NCBI Taxonomy" id="1052260"/>
    <lineage>
        <taxon>Bacteria</taxon>
        <taxon>Bacillati</taxon>
        <taxon>Actinomycetota</taxon>
        <taxon>Actinomycetes</taxon>
        <taxon>Geodermatophilales</taxon>
        <taxon>Geodermatophilaceae</taxon>
        <taxon>Klenkia</taxon>
    </lineage>
</organism>
<dbReference type="EMBL" id="FNIR01000004">
    <property type="protein sequence ID" value="SDO22033.1"/>
    <property type="molecule type" value="Genomic_DNA"/>
</dbReference>
<name>A0A1H0HSC0_9ACTN</name>
<gene>
    <name evidence="8" type="ORF">SAMN05660199_01554</name>
</gene>
<feature type="domain" description="Thioredoxin" evidence="7">
    <location>
        <begin position="51"/>
        <end position="175"/>
    </location>
</feature>
<evidence type="ECO:0000256" key="6">
    <source>
        <dbReference type="SAM" id="MobiDB-lite"/>
    </source>
</evidence>
<dbReference type="AlphaFoldDB" id="A0A1H0HSC0"/>
<reference evidence="9" key="1">
    <citation type="submission" date="2016-10" db="EMBL/GenBank/DDBJ databases">
        <authorList>
            <person name="Varghese N."/>
            <person name="Submissions S."/>
        </authorList>
    </citation>
    <scope>NUCLEOTIDE SEQUENCE [LARGE SCALE GENOMIC DNA]</scope>
    <source>
        <strain evidence="9">DSM 45843</strain>
    </source>
</reference>
<keyword evidence="9" id="KW-1185">Reference proteome</keyword>
<evidence type="ECO:0000313" key="9">
    <source>
        <dbReference type="Proteomes" id="UP000199088"/>
    </source>
</evidence>
<dbReference type="InterPro" id="IPR013766">
    <property type="entry name" value="Thioredoxin_domain"/>
</dbReference>
<dbReference type="GO" id="GO:0005737">
    <property type="term" value="C:cytoplasm"/>
    <property type="evidence" value="ECO:0007669"/>
    <property type="project" value="TreeGrafter"/>
</dbReference>
<dbReference type="PANTHER" id="PTHR45663:SF11">
    <property type="entry name" value="GEO12009P1"/>
    <property type="match status" value="1"/>
</dbReference>
<dbReference type="CDD" id="cd02956">
    <property type="entry name" value="ybbN"/>
    <property type="match status" value="1"/>
</dbReference>
<dbReference type="Gene3D" id="1.25.40.10">
    <property type="entry name" value="Tetratricopeptide repeat domain"/>
    <property type="match status" value="1"/>
</dbReference>
<dbReference type="PROSITE" id="PS51352">
    <property type="entry name" value="THIOREDOXIN_2"/>
    <property type="match status" value="1"/>
</dbReference>
<dbReference type="InterPro" id="IPR011990">
    <property type="entry name" value="TPR-like_helical_dom_sf"/>
</dbReference>
<evidence type="ECO:0000259" key="7">
    <source>
        <dbReference type="PROSITE" id="PS51352"/>
    </source>
</evidence>
<protein>
    <submittedName>
        <fullName evidence="8">Putative thioredoxin</fullName>
    </submittedName>
</protein>
<dbReference type="STRING" id="1052260.SAMN05660199_01554"/>
<accession>A0A1H0HSC0</accession>
<dbReference type="SUPFAM" id="SSF52833">
    <property type="entry name" value="Thioredoxin-like"/>
    <property type="match status" value="1"/>
</dbReference>
<keyword evidence="2" id="KW-0813">Transport</keyword>
<keyword evidence="3" id="KW-0249">Electron transport</keyword>
<dbReference type="PANTHER" id="PTHR45663">
    <property type="entry name" value="GEO12009P1"/>
    <property type="match status" value="1"/>
</dbReference>
<dbReference type="InterPro" id="IPR036249">
    <property type="entry name" value="Thioredoxin-like_sf"/>
</dbReference>
<dbReference type="GO" id="GO:0006950">
    <property type="term" value="P:response to stress"/>
    <property type="evidence" value="ECO:0007669"/>
    <property type="project" value="UniProtKB-ARBA"/>
</dbReference>
<evidence type="ECO:0000256" key="5">
    <source>
        <dbReference type="ARBA" id="ARBA00023284"/>
    </source>
</evidence>
<dbReference type="PROSITE" id="PS00194">
    <property type="entry name" value="THIOREDOXIN_1"/>
    <property type="match status" value="1"/>
</dbReference>
<dbReference type="InterPro" id="IPR017937">
    <property type="entry name" value="Thioredoxin_CS"/>
</dbReference>
<keyword evidence="4" id="KW-1015">Disulfide bond</keyword>
<evidence type="ECO:0000256" key="3">
    <source>
        <dbReference type="ARBA" id="ARBA00022982"/>
    </source>
</evidence>
<dbReference type="Pfam" id="PF14561">
    <property type="entry name" value="TPR_20"/>
    <property type="match status" value="1"/>
</dbReference>
<evidence type="ECO:0000256" key="4">
    <source>
        <dbReference type="ARBA" id="ARBA00023157"/>
    </source>
</evidence>
<evidence type="ECO:0000256" key="1">
    <source>
        <dbReference type="ARBA" id="ARBA00008987"/>
    </source>
</evidence>
<evidence type="ECO:0000256" key="2">
    <source>
        <dbReference type="ARBA" id="ARBA00022448"/>
    </source>
</evidence>
<dbReference type="Proteomes" id="UP000199088">
    <property type="component" value="Unassembled WGS sequence"/>
</dbReference>